<name>A0A5F7ZYI5_MACMU</name>
<evidence type="ECO:0000313" key="2">
    <source>
        <dbReference type="Ensembl" id="ENSMMUP00000069712.1"/>
    </source>
</evidence>
<dbReference type="Ensembl" id="ENSMMUT00000101707.1">
    <property type="protein sequence ID" value="ENSMMUP00000069712.1"/>
    <property type="gene ID" value="ENSMMUG00000051553.1"/>
</dbReference>
<reference evidence="2" key="3">
    <citation type="submission" date="2025-08" db="UniProtKB">
        <authorList>
            <consortium name="Ensembl"/>
        </authorList>
    </citation>
    <scope>IDENTIFICATION</scope>
    <source>
        <strain evidence="2">17573</strain>
    </source>
</reference>
<dbReference type="PANTHER" id="PTHR12138">
    <property type="entry name" value="PRIMATE-EXPANDED PROTEIN FAMILY"/>
    <property type="match status" value="1"/>
</dbReference>
<keyword evidence="1" id="KW-1133">Transmembrane helix</keyword>
<proteinExistence type="predicted"/>
<reference evidence="2" key="2">
    <citation type="submission" date="2019-01" db="EMBL/GenBank/DDBJ databases">
        <authorList>
            <person name="Graves T."/>
            <person name="Eichler E.E."/>
            <person name="Wilson R.K."/>
        </authorList>
    </citation>
    <scope>NUCLEOTIDE SEQUENCE [LARGE SCALE GENOMIC DNA]</scope>
    <source>
        <strain evidence="2">17573</strain>
    </source>
</reference>
<dbReference type="PANTHER" id="PTHR12138:SF152">
    <property type="entry name" value="C2H2-TYPE DOMAIN-CONTAINING PROTEIN"/>
    <property type="match status" value="1"/>
</dbReference>
<protein>
    <submittedName>
        <fullName evidence="2">Uncharacterized protein</fullName>
    </submittedName>
</protein>
<evidence type="ECO:0000313" key="3">
    <source>
        <dbReference type="Proteomes" id="UP000006718"/>
    </source>
</evidence>
<reference evidence="2" key="4">
    <citation type="submission" date="2025-09" db="UniProtKB">
        <authorList>
            <consortium name="Ensembl"/>
        </authorList>
    </citation>
    <scope>IDENTIFICATION</scope>
    <source>
        <strain evidence="2">17573</strain>
    </source>
</reference>
<keyword evidence="1" id="KW-0812">Transmembrane</keyword>
<feature type="transmembrane region" description="Helical" evidence="1">
    <location>
        <begin position="28"/>
        <end position="46"/>
    </location>
</feature>
<organism evidence="2 3">
    <name type="scientific">Macaca mulatta</name>
    <name type="common">Rhesus macaque</name>
    <dbReference type="NCBI Taxonomy" id="9544"/>
    <lineage>
        <taxon>Eukaryota</taxon>
        <taxon>Metazoa</taxon>
        <taxon>Chordata</taxon>
        <taxon>Craniata</taxon>
        <taxon>Vertebrata</taxon>
        <taxon>Euteleostomi</taxon>
        <taxon>Mammalia</taxon>
        <taxon>Eutheria</taxon>
        <taxon>Euarchontoglires</taxon>
        <taxon>Primates</taxon>
        <taxon>Haplorrhini</taxon>
        <taxon>Catarrhini</taxon>
        <taxon>Cercopithecidae</taxon>
        <taxon>Cercopithecinae</taxon>
        <taxon>Macaca</taxon>
    </lineage>
</organism>
<dbReference type="AlphaFoldDB" id="A0A5F7ZYI5"/>
<dbReference type="InParanoid" id="A0A5F7ZYI5"/>
<evidence type="ECO:0000256" key="1">
    <source>
        <dbReference type="SAM" id="Phobius"/>
    </source>
</evidence>
<dbReference type="PRINTS" id="PR02045">
    <property type="entry name" value="F138DOMAIN"/>
</dbReference>
<dbReference type="Bgee" id="ENSMMUG00000051553">
    <property type="expression patterns" value="Expressed in liver and 18 other cell types or tissues"/>
</dbReference>
<feature type="transmembrane region" description="Helical" evidence="1">
    <location>
        <begin position="81"/>
        <end position="99"/>
    </location>
</feature>
<keyword evidence="1" id="KW-0472">Membrane</keyword>
<dbReference type="VEuPathDB" id="HostDB:ENSMMUG00000051553"/>
<dbReference type="GeneTree" id="ENSGT01150000286943"/>
<reference evidence="3" key="1">
    <citation type="journal article" date="2007" name="Science">
        <title>Evolutionary and biomedical insights from the rhesus macaque genome.</title>
        <authorList>
            <person name="Gibbs R.A."/>
            <person name="Rogers J."/>
            <person name="Katze M.G."/>
            <person name="Bumgarner R."/>
            <person name="Weinstock G.M."/>
            <person name="Mardis E.R."/>
            <person name="Remington K.A."/>
            <person name="Strausberg R.L."/>
            <person name="Venter J.C."/>
            <person name="Wilson R.K."/>
            <person name="Batzer M.A."/>
            <person name="Bustamante C.D."/>
            <person name="Eichler E.E."/>
            <person name="Hahn M.W."/>
            <person name="Hardison R.C."/>
            <person name="Makova K.D."/>
            <person name="Miller W."/>
            <person name="Milosavljevic A."/>
            <person name="Palermo R.E."/>
            <person name="Siepel A."/>
            <person name="Sikela J.M."/>
            <person name="Attaway T."/>
            <person name="Bell S."/>
            <person name="Bernard K.E."/>
            <person name="Buhay C.J."/>
            <person name="Chandrabose M.N."/>
            <person name="Dao M."/>
            <person name="Davis C."/>
            <person name="Delehaunty K.D."/>
            <person name="Ding Y."/>
            <person name="Dinh H.H."/>
            <person name="Dugan-Rocha S."/>
            <person name="Fulton L.A."/>
            <person name="Gabisi R.A."/>
            <person name="Garner T.T."/>
            <person name="Godfrey J."/>
            <person name="Hawes A.C."/>
            <person name="Hernandez J."/>
            <person name="Hines S."/>
            <person name="Holder M."/>
            <person name="Hume J."/>
            <person name="Jhangiani S.N."/>
            <person name="Joshi V."/>
            <person name="Khan Z.M."/>
            <person name="Kirkness E.F."/>
            <person name="Cree A."/>
            <person name="Fowler R.G."/>
            <person name="Lee S."/>
            <person name="Lewis L.R."/>
            <person name="Li Z."/>
            <person name="Liu Y.-S."/>
            <person name="Moore S.M."/>
            <person name="Muzny D."/>
            <person name="Nazareth L.V."/>
            <person name="Ngo D.N."/>
            <person name="Okwuonu G.O."/>
            <person name="Pai G."/>
            <person name="Parker D."/>
            <person name="Paul H.A."/>
            <person name="Pfannkoch C."/>
            <person name="Pohl C.S."/>
            <person name="Rogers Y.-H.C."/>
            <person name="Ruiz S.J."/>
            <person name="Sabo A."/>
            <person name="Santibanez J."/>
            <person name="Schneider B.W."/>
            <person name="Smith S.M."/>
            <person name="Sodergren E."/>
            <person name="Svatek A.F."/>
            <person name="Utterback T.R."/>
            <person name="Vattathil S."/>
            <person name="Warren W."/>
            <person name="White C.S."/>
            <person name="Chinwalla A.T."/>
            <person name="Feng Y."/>
            <person name="Halpern A.L."/>
            <person name="Hillier L.W."/>
            <person name="Huang X."/>
            <person name="Minx P."/>
            <person name="Nelson J.O."/>
            <person name="Pepin K.H."/>
            <person name="Qin X."/>
            <person name="Sutton G.G."/>
            <person name="Venter E."/>
            <person name="Walenz B.P."/>
            <person name="Wallis J.W."/>
            <person name="Worley K.C."/>
            <person name="Yang S.-P."/>
            <person name="Jones S.M."/>
            <person name="Marra M.A."/>
            <person name="Rocchi M."/>
            <person name="Schein J.E."/>
            <person name="Baertsch R."/>
            <person name="Clarke L."/>
            <person name="Csuros M."/>
            <person name="Glasscock J."/>
            <person name="Harris R.A."/>
            <person name="Havlak P."/>
            <person name="Jackson A.R."/>
            <person name="Jiang H."/>
            <person name="Liu Y."/>
            <person name="Messina D.N."/>
            <person name="Shen Y."/>
            <person name="Song H.X.-Z."/>
            <person name="Wylie T."/>
            <person name="Zhang L."/>
            <person name="Birney E."/>
            <person name="Han K."/>
            <person name="Konkel M.K."/>
            <person name="Lee J."/>
            <person name="Smit A.F.A."/>
            <person name="Ullmer B."/>
            <person name="Wang H."/>
            <person name="Xing J."/>
            <person name="Burhans R."/>
            <person name="Cheng Z."/>
            <person name="Karro J.E."/>
            <person name="Ma J."/>
            <person name="Raney B."/>
            <person name="She X."/>
            <person name="Cox M.J."/>
            <person name="Demuth J.P."/>
            <person name="Dumas L.J."/>
            <person name="Han S.-G."/>
            <person name="Hopkins J."/>
            <person name="Karimpour-Fard A."/>
            <person name="Kim Y.H."/>
            <person name="Pollack J.R."/>
            <person name="Vinar T."/>
            <person name="Addo-Quaye C."/>
            <person name="Degenhardt J."/>
            <person name="Denby A."/>
            <person name="Hubisz M.J."/>
            <person name="Indap A."/>
            <person name="Kosiol C."/>
            <person name="Lahn B.T."/>
            <person name="Lawson H.A."/>
            <person name="Marklein A."/>
            <person name="Nielsen R."/>
            <person name="Vallender E.J."/>
            <person name="Clark A.G."/>
            <person name="Ferguson B."/>
            <person name="Hernandez R.D."/>
            <person name="Hirani K."/>
            <person name="Kehrer-Sawatzki H."/>
            <person name="Kolb J."/>
            <person name="Patil S."/>
            <person name="Pu L.-L."/>
            <person name="Ren Y."/>
            <person name="Smith D.G."/>
            <person name="Wheeler D.A."/>
            <person name="Schenck I."/>
            <person name="Ball E.V."/>
            <person name="Chen R."/>
            <person name="Cooper D.N."/>
            <person name="Giardine B."/>
            <person name="Hsu F."/>
            <person name="Kent W.J."/>
            <person name="Lesk A."/>
            <person name="Nelson D.L."/>
            <person name="O'brien W.E."/>
            <person name="Pruefer K."/>
            <person name="Stenson P.D."/>
            <person name="Wallace J.C."/>
            <person name="Ke H."/>
            <person name="Liu X.-M."/>
            <person name="Wang P."/>
            <person name="Xiang A.P."/>
            <person name="Yang F."/>
            <person name="Barber G.P."/>
            <person name="Haussler D."/>
            <person name="Karolchik D."/>
            <person name="Kern A.D."/>
            <person name="Kuhn R.M."/>
            <person name="Smith K.E."/>
            <person name="Zwieg A.S."/>
        </authorList>
    </citation>
    <scope>NUCLEOTIDE SEQUENCE [LARGE SCALE GENOMIC DNA]</scope>
    <source>
        <strain evidence="3">17573</strain>
    </source>
</reference>
<sequence length="101" mass="10634">MQCSGMISAHCNLCLSGSSDSSASASQVAGMIGVCHHALLIFIFLVETRFCHIGQAGLKLLASSDLPASASQSAQITGPSIIFMVSFITYTVISLAYQYKK</sequence>
<keyword evidence="3" id="KW-1185">Reference proteome</keyword>
<accession>A0A5F7ZYI5</accession>
<dbReference type="Proteomes" id="UP000006718">
    <property type="component" value="Chromosome 15"/>
</dbReference>